<dbReference type="EMBL" id="JAUUTY010000007">
    <property type="protein sequence ID" value="KAK1604715.1"/>
    <property type="molecule type" value="Genomic_DNA"/>
</dbReference>
<reference evidence="4" key="1">
    <citation type="submission" date="2023-07" db="EMBL/GenBank/DDBJ databases">
        <title>A chromosome-level genome assembly of Lolium multiflorum.</title>
        <authorList>
            <person name="Chen Y."/>
            <person name="Copetti D."/>
            <person name="Kolliker R."/>
            <person name="Studer B."/>
        </authorList>
    </citation>
    <scope>NUCLEOTIDE SEQUENCE</scope>
    <source>
        <strain evidence="4">02402/16</strain>
        <tissue evidence="4">Leaf</tissue>
    </source>
</reference>
<dbReference type="PANTHER" id="PTHR33026">
    <property type="entry name" value="OS06G0360600 PROTEIN"/>
    <property type="match status" value="1"/>
</dbReference>
<evidence type="ECO:0000313" key="4">
    <source>
        <dbReference type="EMBL" id="KAK1604715.1"/>
    </source>
</evidence>
<proteinExistence type="predicted"/>
<dbReference type="Proteomes" id="UP001231189">
    <property type="component" value="Unassembled WGS sequence"/>
</dbReference>
<evidence type="ECO:0000313" key="5">
    <source>
        <dbReference type="Proteomes" id="UP001231189"/>
    </source>
</evidence>
<sequence length="918" mass="100744">MPGEHRGGYLPLSSSSRLLRSFSSFELFTAPARFLHRFPGELRRAAAPTFLRRAAAATPPIRRHGAARVNGKLVSTALSPGEERFFLAVSPLLVFFFLLLVNGPAKRFLEGFVHARGRHRASCAPPPDSRGGLGLPASHFFRRFLDFFGLPPHHLPANACILLSCYVAFMEGYAGLWPDVEFWSRLFYIKAQTTEGHLRTCGAASIYSRTGTPFPRIPTVDSVKNWQMSFFYVRNDNPVFDRLNLPEYNPAPPGRLNWGHNARTTDPDAEVNLLWDFLGASVSEGRLSTEDLLCTYTERRVMPLQMRVHKIGHMSAGLIQPDSKLKAQVARRVNSVTKANMPENWDWGLMPHDRASPPELLFDRQGTEDGDLAEKVWTPDHVDPADQAGDQAGDDDLPEVPDQGGQGEHNPPPSPSMSRQEGGGVGWRLSAGSPRCANAPAAKEGINPAVFFRARRLSSSCRPRLRRLPWASSSAVPPSAAPGRGGESVRRPTLDELFPRRAPLLGLRPGPARVHRSDRSWSGELRPGAGAAGARWPRPAGCAARGNASGRGGPHRTNARRAASEPSRRSRPGSRQGGASAPKDAGSGVGEKEGRRTHRRPPCGQGARLLHVPSASDSSLGSAGTMEKAWHQADACEVAERRTVLYNQVVTSYHKAKIERAGLARELEVAKAEAARVPQLESNLRAARAQCAESEEAGAAAKLKVADGELARLRRLEDNHLKELAALKKDGEEKLEGPSKRLEEVDRRGSQRWRRVLLPPSYKFAFLLCGFDVLLLCGLPEAQDAALAAVGRRGRSARWREQSSACFTMEDYLASMAARVEPITKLGWELRKAAEELIRLLWPTETLPQDLANLISGRRRRLTASLTGRSRLRVPSRYGPLLRAPGSLVSGDLDSAIRDLFDQVDSILTSFFGFSFCV</sequence>
<keyword evidence="5" id="KW-1185">Reference proteome</keyword>
<feature type="region of interest" description="Disordered" evidence="2">
    <location>
        <begin position="342"/>
        <end position="365"/>
    </location>
</feature>
<protein>
    <recommendedName>
        <fullName evidence="3">Transposase (putative) gypsy type domain-containing protein</fullName>
    </recommendedName>
</protein>
<dbReference type="AlphaFoldDB" id="A0AAD8VH98"/>
<comment type="caution">
    <text evidence="4">The sequence shown here is derived from an EMBL/GenBank/DDBJ whole genome shotgun (WGS) entry which is preliminary data.</text>
</comment>
<evidence type="ECO:0000259" key="3">
    <source>
        <dbReference type="Pfam" id="PF04195"/>
    </source>
</evidence>
<evidence type="ECO:0000256" key="1">
    <source>
        <dbReference type="SAM" id="Coils"/>
    </source>
</evidence>
<feature type="region of interest" description="Disordered" evidence="2">
    <location>
        <begin position="380"/>
        <end position="440"/>
    </location>
</feature>
<feature type="compositionally biased region" description="Basic and acidic residues" evidence="2">
    <location>
        <begin position="487"/>
        <end position="499"/>
    </location>
</feature>
<dbReference type="PANTHER" id="PTHR33026:SF7">
    <property type="entry name" value="OS03G0100275 PROTEIN"/>
    <property type="match status" value="1"/>
</dbReference>
<feature type="compositionally biased region" description="Low complexity" evidence="2">
    <location>
        <begin position="471"/>
        <end position="482"/>
    </location>
</feature>
<feature type="compositionally biased region" description="Low complexity" evidence="2">
    <location>
        <begin position="526"/>
        <end position="546"/>
    </location>
</feature>
<accession>A0AAD8VH98</accession>
<feature type="region of interest" description="Disordered" evidence="2">
    <location>
        <begin position="471"/>
        <end position="623"/>
    </location>
</feature>
<feature type="coiled-coil region" evidence="1">
    <location>
        <begin position="653"/>
        <end position="730"/>
    </location>
</feature>
<keyword evidence="1" id="KW-0175">Coiled coil</keyword>
<dbReference type="InterPro" id="IPR007321">
    <property type="entry name" value="Transposase_28"/>
</dbReference>
<feature type="compositionally biased region" description="Basic and acidic residues" evidence="2">
    <location>
        <begin position="351"/>
        <end position="365"/>
    </location>
</feature>
<feature type="domain" description="Transposase (putative) gypsy type" evidence="3">
    <location>
        <begin position="131"/>
        <end position="190"/>
    </location>
</feature>
<organism evidence="4 5">
    <name type="scientific">Lolium multiflorum</name>
    <name type="common">Italian ryegrass</name>
    <name type="synonym">Lolium perenne subsp. multiflorum</name>
    <dbReference type="NCBI Taxonomy" id="4521"/>
    <lineage>
        <taxon>Eukaryota</taxon>
        <taxon>Viridiplantae</taxon>
        <taxon>Streptophyta</taxon>
        <taxon>Embryophyta</taxon>
        <taxon>Tracheophyta</taxon>
        <taxon>Spermatophyta</taxon>
        <taxon>Magnoliopsida</taxon>
        <taxon>Liliopsida</taxon>
        <taxon>Poales</taxon>
        <taxon>Poaceae</taxon>
        <taxon>BOP clade</taxon>
        <taxon>Pooideae</taxon>
        <taxon>Poodae</taxon>
        <taxon>Poeae</taxon>
        <taxon>Poeae Chloroplast Group 2 (Poeae type)</taxon>
        <taxon>Loliodinae</taxon>
        <taxon>Loliinae</taxon>
        <taxon>Lolium</taxon>
    </lineage>
</organism>
<gene>
    <name evidence="4" type="ORF">QYE76_028388</name>
</gene>
<name>A0AAD8VH98_LOLMU</name>
<dbReference type="Pfam" id="PF04195">
    <property type="entry name" value="Transposase_28"/>
    <property type="match status" value="1"/>
</dbReference>
<evidence type="ECO:0000256" key="2">
    <source>
        <dbReference type="SAM" id="MobiDB-lite"/>
    </source>
</evidence>